<dbReference type="Proteomes" id="UP001243846">
    <property type="component" value="Unassembled WGS sequence"/>
</dbReference>
<dbReference type="Pfam" id="PF05954">
    <property type="entry name" value="Phage_GPD"/>
    <property type="match status" value="1"/>
</dbReference>
<dbReference type="InterPro" id="IPR006533">
    <property type="entry name" value="T6SS_Vgr_RhsGE"/>
</dbReference>
<dbReference type="Gene3D" id="2.40.50.230">
    <property type="entry name" value="Gp5 N-terminal domain"/>
    <property type="match status" value="1"/>
</dbReference>
<evidence type="ECO:0000313" key="2">
    <source>
        <dbReference type="Proteomes" id="UP001243846"/>
    </source>
</evidence>
<dbReference type="SUPFAM" id="SSF69255">
    <property type="entry name" value="gp5 N-terminal domain-like"/>
    <property type="match status" value="1"/>
</dbReference>
<gene>
    <name evidence="1" type="primary">tssI</name>
    <name evidence="1" type="ORF">QWZ10_14855</name>
</gene>
<organism evidence="1 2">
    <name type="scientific">Paracoccus cavernae</name>
    <dbReference type="NCBI Taxonomy" id="1571207"/>
    <lineage>
        <taxon>Bacteria</taxon>
        <taxon>Pseudomonadati</taxon>
        <taxon>Pseudomonadota</taxon>
        <taxon>Alphaproteobacteria</taxon>
        <taxon>Rhodobacterales</taxon>
        <taxon>Paracoccaceae</taxon>
        <taxon>Paracoccus</taxon>
    </lineage>
</organism>
<name>A0ABT8D867_9RHOB</name>
<dbReference type="NCBIfam" id="TIGR03361">
    <property type="entry name" value="VI_Rhs_Vgr"/>
    <property type="match status" value="1"/>
</dbReference>
<dbReference type="Gene3D" id="2.30.110.50">
    <property type="match status" value="1"/>
</dbReference>
<protein>
    <submittedName>
        <fullName evidence="1">Type VI secretion system tip protein TssI/VgrG</fullName>
    </submittedName>
</protein>
<dbReference type="Gene3D" id="3.55.50.10">
    <property type="entry name" value="Baseplate protein-like domains"/>
    <property type="match status" value="1"/>
</dbReference>
<reference evidence="2" key="1">
    <citation type="journal article" date="2019" name="Int. J. Syst. Evol. Microbiol.">
        <title>The Global Catalogue of Microorganisms (GCM) 10K type strain sequencing project: providing services to taxonomists for standard genome sequencing and annotation.</title>
        <authorList>
            <consortium name="The Broad Institute Genomics Platform"/>
            <consortium name="The Broad Institute Genome Sequencing Center for Infectious Disease"/>
            <person name="Wu L."/>
            <person name="Ma J."/>
        </authorList>
    </citation>
    <scope>NUCLEOTIDE SEQUENCE [LARGE SCALE GENOMIC DNA]</scope>
    <source>
        <strain evidence="2">CECT 8482</strain>
    </source>
</reference>
<accession>A0ABT8D867</accession>
<sequence>MPFLQAGRLGRLTTVLGPNDLVMLRFFGSDYMNALFEYEVEALAPTSGVDFDALLGTHATVTIDTRHGPRHFDGIVARTRYGGAGEGGHRFVLTLKPWLWLADQRFNQKIFHNKTVDRIIAETLAPYADAGSPALDIKLTGDYPTLEYTVQYRESDFAFVSRLMERFGISYHFVHSDGNHMLLLTDSDASHGEVAGGARKFLPLDGHHQPDEEHFWDLAPERKMKTGAVSLIDYNFKTPRAEMMAERVSASKYAFGQLESYEYPGTYLDRDEGRKLARTRNDQFQGGDRRNRASGDCISLGAGMVVNLDANGIENVGDARQLCLFAQHSFVSEAYGSGETQSDGYSFSGSYVLMPTSAPLAPPRRTPVPVVQGPQTAMVVGEDEIDCDEFGRILVRFHWDREGAISMRCRVSQQWAGRASARS</sequence>
<proteinExistence type="predicted"/>
<dbReference type="InterPro" id="IPR037026">
    <property type="entry name" value="Vgr_OB-fold_dom_sf"/>
</dbReference>
<comment type="caution">
    <text evidence="1">The sequence shown here is derived from an EMBL/GenBank/DDBJ whole genome shotgun (WGS) entry which is preliminary data.</text>
</comment>
<keyword evidence="2" id="KW-1185">Reference proteome</keyword>
<dbReference type="NCBIfam" id="TIGR01646">
    <property type="entry name" value="vgr_GE"/>
    <property type="match status" value="1"/>
</dbReference>
<dbReference type="SUPFAM" id="SSF69279">
    <property type="entry name" value="Phage tail proteins"/>
    <property type="match status" value="2"/>
</dbReference>
<dbReference type="EMBL" id="JAUFRC010000001">
    <property type="protein sequence ID" value="MDN3712709.1"/>
    <property type="molecule type" value="Genomic_DNA"/>
</dbReference>
<dbReference type="InterPro" id="IPR017847">
    <property type="entry name" value="T6SS_RhsGE_Vgr_subset"/>
</dbReference>
<dbReference type="Gene3D" id="4.10.220.110">
    <property type="match status" value="1"/>
</dbReference>
<evidence type="ECO:0000313" key="1">
    <source>
        <dbReference type="EMBL" id="MDN3712709.1"/>
    </source>
</evidence>